<comment type="caution">
    <text evidence="5">The sequence shown here is derived from an EMBL/GenBank/DDBJ whole genome shotgun (WGS) entry which is preliminary data.</text>
</comment>
<dbReference type="AlphaFoldDB" id="A0AAN9GLX7"/>
<feature type="region of interest" description="Disordered" evidence="2">
    <location>
        <begin position="1"/>
        <end position="29"/>
    </location>
</feature>
<feature type="region of interest" description="Disordered" evidence="2">
    <location>
        <begin position="291"/>
        <end position="376"/>
    </location>
</feature>
<dbReference type="SUPFAM" id="SSF103359">
    <property type="entry name" value="Suppressor of Fused, N-terminal domain"/>
    <property type="match status" value="1"/>
</dbReference>
<evidence type="ECO:0000313" key="6">
    <source>
        <dbReference type="Proteomes" id="UP001374579"/>
    </source>
</evidence>
<dbReference type="EMBL" id="JBAMIC010000002">
    <property type="protein sequence ID" value="KAK7113523.1"/>
    <property type="molecule type" value="Genomic_DNA"/>
</dbReference>
<keyword evidence="1" id="KW-0539">Nucleus</keyword>
<comment type="subcellular location">
    <subcellularLocation>
        <location evidence="1">Cytoplasm</location>
    </subcellularLocation>
    <subcellularLocation>
        <location evidence="1">Nucleus</location>
    </subcellularLocation>
</comment>
<feature type="compositionally biased region" description="Basic and acidic residues" evidence="2">
    <location>
        <begin position="328"/>
        <end position="337"/>
    </location>
</feature>
<dbReference type="InterPro" id="IPR020941">
    <property type="entry name" value="SUFU-like_domain"/>
</dbReference>
<feature type="compositionally biased region" description="Basic and acidic residues" evidence="2">
    <location>
        <begin position="305"/>
        <end position="314"/>
    </location>
</feature>
<sequence>MEEAQEAVTTEEQLQQEESCTYDDDDSSSDISGYDELNDLDCFGIEAIDRACLLLYPDQPNPVQAEAVVKFWFGGPHPLDYISMYSNEGDPEQGIPSHWHYITYGFTDLHGDNRVHSFTGRGMLSGFGFELTFRLTKTEGETGPPMWPTTLLNKLAAYVFHTGNILHVGDHIPWHQPLDGGKDSRIQHMLVAEEPQLLDLDTPYGTAQFRQVVGVTDEEVRSAQRWKGAGILELLQKDPLVGPHFITDMHRDKSIFERDPSLVQLVNEGIEQDGSNLGHVTALCAWSPLHDEPVEKSSKPAKTSGEGDSKENGDSKAGGDTGHAVDSASKDLEKKAEAGGNIKTRKEKEEVGNGEGHTKTEAKEKKEGEEDDDDEENVMTLDGIQLLFDIEAAELIPLIIRGRLGKGRFFIFHNADGQAVHFVPPELVEQENVMVNADEPIKCSDQYLQIFCSPELMEEMIEEMEFVQDADKKPFTEARELMLKHLPVLIRVVPKGGPLDSALL</sequence>
<dbReference type="Gene3D" id="3.30.1360.230">
    <property type="entry name" value="Sufu, C-terminal domain"/>
    <property type="match status" value="1"/>
</dbReference>
<proteinExistence type="inferred from homology"/>
<keyword evidence="6" id="KW-1185">Reference proteome</keyword>
<feature type="compositionally biased region" description="Basic and acidic residues" evidence="2">
    <location>
        <begin position="344"/>
        <end position="368"/>
    </location>
</feature>
<reference evidence="5 6" key="1">
    <citation type="submission" date="2024-02" db="EMBL/GenBank/DDBJ databases">
        <title>Chromosome-scale genome assembly of the rough periwinkle Littorina saxatilis.</title>
        <authorList>
            <person name="De Jode A."/>
            <person name="Faria R."/>
            <person name="Formenti G."/>
            <person name="Sims Y."/>
            <person name="Smith T.P."/>
            <person name="Tracey A."/>
            <person name="Wood J.M.D."/>
            <person name="Zagrodzka Z.B."/>
            <person name="Johannesson K."/>
            <person name="Butlin R.K."/>
            <person name="Leder E.H."/>
        </authorList>
    </citation>
    <scope>NUCLEOTIDE SEQUENCE [LARGE SCALE GENOMIC DNA]</scope>
    <source>
        <strain evidence="5">Snail1</strain>
        <tissue evidence="5">Muscle</tissue>
    </source>
</reference>
<dbReference type="Pfam" id="PF05076">
    <property type="entry name" value="SUFU"/>
    <property type="match status" value="1"/>
</dbReference>
<feature type="domain" description="Suppressor of fused C-terminal" evidence="4">
    <location>
        <begin position="266"/>
        <end position="478"/>
    </location>
</feature>
<dbReference type="Proteomes" id="UP001374579">
    <property type="component" value="Unassembled WGS sequence"/>
</dbReference>
<name>A0AAN9GLX7_9CAEN</name>
<evidence type="ECO:0000259" key="3">
    <source>
        <dbReference type="Pfam" id="PF05076"/>
    </source>
</evidence>
<feature type="domain" description="Suppressor of fused-like" evidence="3">
    <location>
        <begin position="75"/>
        <end position="251"/>
    </location>
</feature>
<dbReference type="InterPro" id="IPR024314">
    <property type="entry name" value="SUFU_C"/>
</dbReference>
<dbReference type="InterPro" id="IPR037181">
    <property type="entry name" value="SUFU_N"/>
</dbReference>
<keyword evidence="1" id="KW-0963">Cytoplasm</keyword>
<comment type="similarity">
    <text evidence="1">Belongs to the SUFU family.</text>
</comment>
<gene>
    <name evidence="5" type="ORF">V1264_012796</name>
</gene>
<dbReference type="InterPro" id="IPR016591">
    <property type="entry name" value="Suppressor_of_fused_euk"/>
</dbReference>
<evidence type="ECO:0000313" key="5">
    <source>
        <dbReference type="EMBL" id="KAK7113523.1"/>
    </source>
</evidence>
<accession>A0AAN9GLX7</accession>
<dbReference type="PIRSF" id="PIRSF011844">
    <property type="entry name" value="Suppressor_of_fused_protein"/>
    <property type="match status" value="1"/>
</dbReference>
<evidence type="ECO:0000259" key="4">
    <source>
        <dbReference type="Pfam" id="PF12470"/>
    </source>
</evidence>
<dbReference type="InterPro" id="IPR007768">
    <property type="entry name" value="Suppressor_of_fused"/>
</dbReference>
<evidence type="ECO:0000256" key="1">
    <source>
        <dbReference type="PIRNR" id="PIRNR011844"/>
    </source>
</evidence>
<protein>
    <recommendedName>
        <fullName evidence="1">Suppressor of fused homolog</fullName>
    </recommendedName>
</protein>
<dbReference type="InterPro" id="IPR038489">
    <property type="entry name" value="SUFU_C_sf"/>
</dbReference>
<dbReference type="PANTHER" id="PTHR10928:SF2">
    <property type="entry name" value="SUPPRESSOR OF FUSED HOMOLOG"/>
    <property type="match status" value="1"/>
</dbReference>
<evidence type="ECO:0000256" key="2">
    <source>
        <dbReference type="SAM" id="MobiDB-lite"/>
    </source>
</evidence>
<organism evidence="5 6">
    <name type="scientific">Littorina saxatilis</name>
    <dbReference type="NCBI Taxonomy" id="31220"/>
    <lineage>
        <taxon>Eukaryota</taxon>
        <taxon>Metazoa</taxon>
        <taxon>Spiralia</taxon>
        <taxon>Lophotrochozoa</taxon>
        <taxon>Mollusca</taxon>
        <taxon>Gastropoda</taxon>
        <taxon>Caenogastropoda</taxon>
        <taxon>Littorinimorpha</taxon>
        <taxon>Littorinoidea</taxon>
        <taxon>Littorinidae</taxon>
        <taxon>Littorina</taxon>
    </lineage>
</organism>
<dbReference type="GO" id="GO:0005634">
    <property type="term" value="C:nucleus"/>
    <property type="evidence" value="ECO:0007669"/>
    <property type="project" value="UniProtKB-SubCell"/>
</dbReference>
<dbReference type="PANTHER" id="PTHR10928">
    <property type="entry name" value="SUPPRESSOR OF FUSED"/>
    <property type="match status" value="1"/>
</dbReference>
<dbReference type="GO" id="GO:0005737">
    <property type="term" value="C:cytoplasm"/>
    <property type="evidence" value="ECO:0007669"/>
    <property type="project" value="UniProtKB-SubCell"/>
</dbReference>
<feature type="compositionally biased region" description="Low complexity" evidence="2">
    <location>
        <begin position="1"/>
        <end position="18"/>
    </location>
</feature>
<dbReference type="Pfam" id="PF12470">
    <property type="entry name" value="SUFU_C"/>
    <property type="match status" value="1"/>
</dbReference>